<feature type="region of interest" description="Disordered" evidence="1">
    <location>
        <begin position="270"/>
        <end position="364"/>
    </location>
</feature>
<organism evidence="3 4">
    <name type="scientific">Orchesella cincta</name>
    <name type="common">Springtail</name>
    <name type="synonym">Podura cincta</name>
    <dbReference type="NCBI Taxonomy" id="48709"/>
    <lineage>
        <taxon>Eukaryota</taxon>
        <taxon>Metazoa</taxon>
        <taxon>Ecdysozoa</taxon>
        <taxon>Arthropoda</taxon>
        <taxon>Hexapoda</taxon>
        <taxon>Collembola</taxon>
        <taxon>Entomobryomorpha</taxon>
        <taxon>Entomobryoidea</taxon>
        <taxon>Orchesellidae</taxon>
        <taxon>Orchesellinae</taxon>
        <taxon>Orchesella</taxon>
    </lineage>
</organism>
<keyword evidence="4" id="KW-1185">Reference proteome</keyword>
<gene>
    <name evidence="3" type="ORF">Ocin01_01581</name>
</gene>
<accession>A0A1D2NIG3</accession>
<reference evidence="3 4" key="1">
    <citation type="journal article" date="2016" name="Genome Biol. Evol.">
        <title>Gene Family Evolution Reflects Adaptation to Soil Environmental Stressors in the Genome of the Collembolan Orchesella cincta.</title>
        <authorList>
            <person name="Faddeeva-Vakhrusheva A."/>
            <person name="Derks M.F."/>
            <person name="Anvar S.Y."/>
            <person name="Agamennone V."/>
            <person name="Suring W."/>
            <person name="Smit S."/>
            <person name="van Straalen N.M."/>
            <person name="Roelofs D."/>
        </authorList>
    </citation>
    <scope>NUCLEOTIDE SEQUENCE [LARGE SCALE GENOMIC DNA]</scope>
    <source>
        <tissue evidence="3">Mixed pool</tissue>
    </source>
</reference>
<evidence type="ECO:0000313" key="4">
    <source>
        <dbReference type="Proteomes" id="UP000094527"/>
    </source>
</evidence>
<feature type="compositionally biased region" description="Gly residues" evidence="1">
    <location>
        <begin position="283"/>
        <end position="292"/>
    </location>
</feature>
<keyword evidence="2" id="KW-0812">Transmembrane</keyword>
<feature type="region of interest" description="Disordered" evidence="1">
    <location>
        <begin position="1"/>
        <end position="32"/>
    </location>
</feature>
<evidence type="ECO:0000256" key="1">
    <source>
        <dbReference type="SAM" id="MobiDB-lite"/>
    </source>
</evidence>
<proteinExistence type="predicted"/>
<feature type="transmembrane region" description="Helical" evidence="2">
    <location>
        <begin position="375"/>
        <end position="395"/>
    </location>
</feature>
<protein>
    <submittedName>
        <fullName evidence="3">Uncharacterized protein</fullName>
    </submittedName>
</protein>
<keyword evidence="2" id="KW-1133">Transmembrane helix</keyword>
<evidence type="ECO:0000313" key="3">
    <source>
        <dbReference type="EMBL" id="ODN05060.1"/>
    </source>
</evidence>
<comment type="caution">
    <text evidence="3">The sequence shown here is derived from an EMBL/GenBank/DDBJ whole genome shotgun (WGS) entry which is preliminary data.</text>
</comment>
<dbReference type="EMBL" id="LJIJ01000030">
    <property type="protein sequence ID" value="ODN05060.1"/>
    <property type="molecule type" value="Genomic_DNA"/>
</dbReference>
<keyword evidence="2" id="KW-0472">Membrane</keyword>
<dbReference type="OMA" id="EDIACTK"/>
<dbReference type="Proteomes" id="UP000094527">
    <property type="component" value="Unassembled WGS sequence"/>
</dbReference>
<evidence type="ECO:0000256" key="2">
    <source>
        <dbReference type="SAM" id="Phobius"/>
    </source>
</evidence>
<sequence length="433" mass="48829">MQDSFRFDQLCPDPRFGPTATRDSSHLHTPDTNINLEKGRTGNPSYSYASAMPAKEPSTTSCDFHRNGMETSAVTAVHMTENPIDFRHSNACTHFVKFSHDLYDEPGGSSTRASGGGAPRKGSKVCEKEIGIRRYINSDAVHVDSHELSQNEEVMNKMSVYFWHNFTLNSYSANYVDAITNYYLSKEDIACTKTPEYVQIAIVVSKNGGGRCEIIVQQYKIEEKRSPYGCDGTSRRIPFPIKFCGTYECSQINLVITMLKLSPRRDMNQHQNWNSYQQPTSTGKGGQKGSVGGPKPNNHQHKHRHNVENPGLDKNPIYRNQYDDDESTLVPSYDQDQNLPPCKPEAAEEQAETTILTNDDDQEKASGPIDWREPIFLIAFPLVGIVFIVLILNILRSRSARLEICRGYPRDPRHSQSMYEGSFNSIEKNSLPM</sequence>
<name>A0A1D2NIG3_ORCCI</name>
<dbReference type="AlphaFoldDB" id="A0A1D2NIG3"/>